<reference evidence="2" key="1">
    <citation type="submission" date="2013-03" db="EMBL/GenBank/DDBJ databases">
        <title>The Genome Sequence of Anopheles minimus MINIMUS1.</title>
        <authorList>
            <consortium name="The Broad Institute Genomics Platform"/>
            <person name="Neafsey D.E."/>
            <person name="Walton C."/>
            <person name="Walker B."/>
            <person name="Young S.K."/>
            <person name="Zeng Q."/>
            <person name="Gargeya S."/>
            <person name="Fitzgerald M."/>
            <person name="Haas B."/>
            <person name="Abouelleil A."/>
            <person name="Allen A.W."/>
            <person name="Alvarado L."/>
            <person name="Arachchi H.M."/>
            <person name="Berlin A.M."/>
            <person name="Chapman S.B."/>
            <person name="Gainer-Dewar J."/>
            <person name="Goldberg J."/>
            <person name="Griggs A."/>
            <person name="Gujja S."/>
            <person name="Hansen M."/>
            <person name="Howarth C."/>
            <person name="Imamovic A."/>
            <person name="Ireland A."/>
            <person name="Larimer J."/>
            <person name="McCowan C."/>
            <person name="Murphy C."/>
            <person name="Pearson M."/>
            <person name="Poon T.W."/>
            <person name="Priest M."/>
            <person name="Roberts A."/>
            <person name="Saif S."/>
            <person name="Shea T."/>
            <person name="Sisk P."/>
            <person name="Sykes S."/>
            <person name="Wortman J."/>
            <person name="Nusbaum C."/>
            <person name="Birren B."/>
        </authorList>
    </citation>
    <scope>NUCLEOTIDE SEQUENCE [LARGE SCALE GENOMIC DNA]</scope>
    <source>
        <strain evidence="2">MINIMUS1</strain>
    </source>
</reference>
<dbReference type="AlphaFoldDB" id="A0A182WQ87"/>
<organism evidence="1 2">
    <name type="scientific">Anopheles minimus</name>
    <dbReference type="NCBI Taxonomy" id="112268"/>
    <lineage>
        <taxon>Eukaryota</taxon>
        <taxon>Metazoa</taxon>
        <taxon>Ecdysozoa</taxon>
        <taxon>Arthropoda</taxon>
        <taxon>Hexapoda</taxon>
        <taxon>Insecta</taxon>
        <taxon>Pterygota</taxon>
        <taxon>Neoptera</taxon>
        <taxon>Endopterygota</taxon>
        <taxon>Diptera</taxon>
        <taxon>Nematocera</taxon>
        <taxon>Culicoidea</taxon>
        <taxon>Culicidae</taxon>
        <taxon>Anophelinae</taxon>
        <taxon>Anopheles</taxon>
    </lineage>
</organism>
<reference evidence="1" key="2">
    <citation type="submission" date="2020-05" db="UniProtKB">
        <authorList>
            <consortium name="EnsemblMetazoa"/>
        </authorList>
    </citation>
    <scope>IDENTIFICATION</scope>
    <source>
        <strain evidence="1">MINIMUS1</strain>
    </source>
</reference>
<dbReference type="EnsemblMetazoa" id="AMIN014813-RA">
    <property type="protein sequence ID" value="AMIN014813-PA"/>
    <property type="gene ID" value="AMIN014813"/>
</dbReference>
<protein>
    <submittedName>
        <fullName evidence="1">Uncharacterized protein</fullName>
    </submittedName>
</protein>
<accession>A0A182WQ87</accession>
<dbReference type="Proteomes" id="UP000075920">
    <property type="component" value="Unassembled WGS sequence"/>
</dbReference>
<evidence type="ECO:0000313" key="2">
    <source>
        <dbReference type="Proteomes" id="UP000075920"/>
    </source>
</evidence>
<evidence type="ECO:0000313" key="1">
    <source>
        <dbReference type="EnsemblMetazoa" id="AMIN014813-PA"/>
    </source>
</evidence>
<proteinExistence type="predicted"/>
<name>A0A182WQ87_9DIPT</name>
<keyword evidence="2" id="KW-1185">Reference proteome</keyword>
<sequence length="37" mass="4426">MRIEVTHRCTPNFAHTLHSIEDTVKKSAKCFIERRNR</sequence>
<dbReference type="VEuPathDB" id="VectorBase:AMIN014813"/>